<organism evidence="3 4">
    <name type="scientific">Neonectria punicea</name>
    <dbReference type="NCBI Taxonomy" id="979145"/>
    <lineage>
        <taxon>Eukaryota</taxon>
        <taxon>Fungi</taxon>
        <taxon>Dikarya</taxon>
        <taxon>Ascomycota</taxon>
        <taxon>Pezizomycotina</taxon>
        <taxon>Sordariomycetes</taxon>
        <taxon>Hypocreomycetidae</taxon>
        <taxon>Hypocreales</taxon>
        <taxon>Nectriaceae</taxon>
        <taxon>Neonectria</taxon>
    </lineage>
</organism>
<keyword evidence="4" id="KW-1185">Reference proteome</keyword>
<feature type="region of interest" description="Disordered" evidence="1">
    <location>
        <begin position="870"/>
        <end position="890"/>
    </location>
</feature>
<dbReference type="InterPro" id="IPR008271">
    <property type="entry name" value="Ser/Thr_kinase_AS"/>
</dbReference>
<dbReference type="SMART" id="SM00220">
    <property type="entry name" value="S_TKc"/>
    <property type="match status" value="1"/>
</dbReference>
<dbReference type="Pfam" id="PF00069">
    <property type="entry name" value="Pkinase"/>
    <property type="match status" value="1"/>
</dbReference>
<dbReference type="InterPro" id="IPR011009">
    <property type="entry name" value="Kinase-like_dom_sf"/>
</dbReference>
<protein>
    <recommendedName>
        <fullName evidence="2">Protein kinase domain-containing protein</fullName>
    </recommendedName>
</protein>
<feature type="region of interest" description="Disordered" evidence="1">
    <location>
        <begin position="494"/>
        <end position="600"/>
    </location>
</feature>
<proteinExistence type="predicted"/>
<accession>A0ABR1GY70</accession>
<dbReference type="SUPFAM" id="SSF56112">
    <property type="entry name" value="Protein kinase-like (PK-like)"/>
    <property type="match status" value="1"/>
</dbReference>
<gene>
    <name evidence="3" type="ORF">QQX98_007394</name>
</gene>
<dbReference type="CDD" id="cd00180">
    <property type="entry name" value="PKc"/>
    <property type="match status" value="1"/>
</dbReference>
<name>A0ABR1GY70_9HYPO</name>
<evidence type="ECO:0000256" key="1">
    <source>
        <dbReference type="SAM" id="MobiDB-lite"/>
    </source>
</evidence>
<evidence type="ECO:0000259" key="2">
    <source>
        <dbReference type="PROSITE" id="PS50011"/>
    </source>
</evidence>
<dbReference type="Proteomes" id="UP001498476">
    <property type="component" value="Unassembled WGS sequence"/>
</dbReference>
<feature type="compositionally biased region" description="Low complexity" evidence="1">
    <location>
        <begin position="512"/>
        <end position="538"/>
    </location>
</feature>
<dbReference type="Gene3D" id="1.10.510.10">
    <property type="entry name" value="Transferase(Phosphotransferase) domain 1"/>
    <property type="match status" value="1"/>
</dbReference>
<dbReference type="EMBL" id="JAZAVJ010000120">
    <property type="protein sequence ID" value="KAK7413751.1"/>
    <property type="molecule type" value="Genomic_DNA"/>
</dbReference>
<feature type="compositionally biased region" description="Low complexity" evidence="1">
    <location>
        <begin position="19"/>
        <end position="30"/>
    </location>
</feature>
<dbReference type="PROSITE" id="PS50011">
    <property type="entry name" value="PROTEIN_KINASE_DOM"/>
    <property type="match status" value="1"/>
</dbReference>
<feature type="compositionally biased region" description="Low complexity" evidence="1">
    <location>
        <begin position="556"/>
        <end position="574"/>
    </location>
</feature>
<dbReference type="PROSITE" id="PS00108">
    <property type="entry name" value="PROTEIN_KINASE_ST"/>
    <property type="match status" value="1"/>
</dbReference>
<comment type="caution">
    <text evidence="3">The sequence shown here is derived from an EMBL/GenBank/DDBJ whole genome shotgun (WGS) entry which is preliminary data.</text>
</comment>
<feature type="domain" description="Protein kinase" evidence="2">
    <location>
        <begin position="174"/>
        <end position="488"/>
    </location>
</feature>
<feature type="region of interest" description="Disordered" evidence="1">
    <location>
        <begin position="1"/>
        <end position="31"/>
    </location>
</feature>
<evidence type="ECO:0000313" key="3">
    <source>
        <dbReference type="EMBL" id="KAK7413751.1"/>
    </source>
</evidence>
<reference evidence="3 4" key="1">
    <citation type="journal article" date="2025" name="Microbiol. Resour. Announc.">
        <title>Draft genome sequences for Neonectria magnoliae and Neonectria punicea, canker pathogens of Liriodendron tulipifera and Acer saccharum in West Virginia.</title>
        <authorList>
            <person name="Petronek H.M."/>
            <person name="Kasson M.T."/>
            <person name="Metheny A.M."/>
            <person name="Stauder C.M."/>
            <person name="Lovett B."/>
            <person name="Lynch S.C."/>
            <person name="Garnas J.R."/>
            <person name="Kasson L.R."/>
            <person name="Stajich J.E."/>
        </authorList>
    </citation>
    <scope>NUCLEOTIDE SEQUENCE [LARGE SCALE GENOMIC DNA]</scope>
    <source>
        <strain evidence="3 4">NRRL 64653</strain>
    </source>
</reference>
<sequence length="890" mass="100479">MDPSKPRISVPDATRDRSAGNSRGRSGSRAPYYDSDFHHFVERQNTRKGINGRDERVPFIMRSALEEYWFDHGIDANLGSRSRHFDTIGLKGYEIIFSILVFIGMPEYIDDFIQKGWKDDRLPMGHQDVVGDSPPIAQMCKEFRQRQWQFCPLQLSKDDMLVRRDLDLRQILPIETKDVLKKPTSSESKTTIWKVKFYEGCTDLSPNDTVVFKEFQVQDNEAHRSAWGREVQTFIAIGNDEHIVKHLGSFEQKNKCFVILEYANGDSLPSFFSRQHQLGNRAEVMFFWNALMQLLLGVGHLHHLKPTEDRGSVGCAHRDIKPDNILVFYDDPESSSSNFRFKLTDFDTSTKPQVISPTKVGAQDNNGNRGYRAPEASRIHSSEEVHWRDVGLNCDVWSMGCVYSNALVWVGNGIRGLQEYESKSCYHDGESVLCCVLDAHENAVCSLKRFDDVSSKIRTIIEDDMLVPGGPDAPRLGARQIWSRFQRIETAYSASSTMVPTTPEPPTLPMNPTISTASTASTASTTPTTPTHPKSPSAIIVTPPPDAPTREHTTLSWSSRGDPPSSSSQNASNSELERPSIIGMPWPNAPNRSSVVNRQRYPSRIRPIRNSQTPSEADSTVRLESIYPVETVDIVNNLRQRRGRREDLDGFNRFSMEIGKRQFLFIIDDSVSMRKHGLNIEKTAEALLWLVKDLEGIKLRFTSKPNKIHRPSTIISQRLTNFAGLTKSKGLKTKGLLDIIRKKLYYTPSGATCNMEQCLDRIFSGQAIRRDRPMCVLIFTDGVWQPRTQSRGGNAENSIANIVSHMKTQQMGRTNFAIQFVRFGEDPLGTSRLRFLDNEARIHIGMDIVDHKSYRDSVWSILIGAVNDANDNDDDDDGGAANSQQASKQD</sequence>
<dbReference type="PANTHER" id="PTHR24359:SF1">
    <property type="entry name" value="INHIBITOR OF NUCLEAR FACTOR KAPPA-B KINASE EPSILON SUBUNIT HOMOLOG 1-RELATED"/>
    <property type="match status" value="1"/>
</dbReference>
<dbReference type="InterPro" id="IPR000719">
    <property type="entry name" value="Prot_kinase_dom"/>
</dbReference>
<evidence type="ECO:0000313" key="4">
    <source>
        <dbReference type="Proteomes" id="UP001498476"/>
    </source>
</evidence>
<dbReference type="PANTHER" id="PTHR24359">
    <property type="entry name" value="SERINE/THREONINE-PROTEIN KINASE SBK1"/>
    <property type="match status" value="1"/>
</dbReference>